<evidence type="ECO:0000313" key="3">
    <source>
        <dbReference type="EMBL" id="MCW1923384.1"/>
    </source>
</evidence>
<dbReference type="SMART" id="SM00867">
    <property type="entry name" value="YceI"/>
    <property type="match status" value="1"/>
</dbReference>
<dbReference type="SUPFAM" id="SSF101874">
    <property type="entry name" value="YceI-like"/>
    <property type="match status" value="1"/>
</dbReference>
<evidence type="ECO:0000256" key="1">
    <source>
        <dbReference type="SAM" id="SignalP"/>
    </source>
</evidence>
<dbReference type="Pfam" id="PF04264">
    <property type="entry name" value="YceI"/>
    <property type="match status" value="1"/>
</dbReference>
<feature type="chain" id="PRO_5045288253" evidence="1">
    <location>
        <begin position="18"/>
        <end position="177"/>
    </location>
</feature>
<gene>
    <name evidence="3" type="ORF">OKA05_12535</name>
</gene>
<evidence type="ECO:0000313" key="4">
    <source>
        <dbReference type="Proteomes" id="UP001320876"/>
    </source>
</evidence>
<feature type="signal peptide" evidence="1">
    <location>
        <begin position="1"/>
        <end position="17"/>
    </location>
</feature>
<dbReference type="EMBL" id="JAPDDT010000004">
    <property type="protein sequence ID" value="MCW1923384.1"/>
    <property type="molecule type" value="Genomic_DNA"/>
</dbReference>
<accession>A0ABT3GIQ9</accession>
<feature type="domain" description="Lipid/polyisoprenoid-binding YceI-like" evidence="2">
    <location>
        <begin position="19"/>
        <end position="175"/>
    </location>
</feature>
<dbReference type="PANTHER" id="PTHR34406:SF1">
    <property type="entry name" value="PROTEIN YCEI"/>
    <property type="match status" value="1"/>
</dbReference>
<dbReference type="PANTHER" id="PTHR34406">
    <property type="entry name" value="PROTEIN YCEI"/>
    <property type="match status" value="1"/>
</dbReference>
<dbReference type="Gene3D" id="2.40.128.110">
    <property type="entry name" value="Lipid/polyisoprenoid-binding, YceI-like"/>
    <property type="match status" value="1"/>
</dbReference>
<sequence>MKLLLGSLILLPLLSSAGTLKIDQTKSRIQVDAKATGHEFTGTLSTFDAKVTGDDTALTPTSVNLTWKFSDLKTEDDKRDKEMIKWLGGGGSEGSFTFTKTWTDKGKTYAMGNLKIHGISKAISFPYTSRKEGNWMTIDGTASLDYEDFGLPLIRSMAVMTVNPKLTVRFHLTGEVN</sequence>
<name>A0ABT3GIQ9_9BACT</name>
<dbReference type="Proteomes" id="UP001320876">
    <property type="component" value="Unassembled WGS sequence"/>
</dbReference>
<organism evidence="3 4">
    <name type="scientific">Luteolibacter arcticus</name>
    <dbReference type="NCBI Taxonomy" id="1581411"/>
    <lineage>
        <taxon>Bacteria</taxon>
        <taxon>Pseudomonadati</taxon>
        <taxon>Verrucomicrobiota</taxon>
        <taxon>Verrucomicrobiia</taxon>
        <taxon>Verrucomicrobiales</taxon>
        <taxon>Verrucomicrobiaceae</taxon>
        <taxon>Luteolibacter</taxon>
    </lineage>
</organism>
<dbReference type="InterPro" id="IPR007372">
    <property type="entry name" value="Lipid/polyisoprenoid-bd_YceI"/>
</dbReference>
<reference evidence="3 4" key="1">
    <citation type="submission" date="2022-10" db="EMBL/GenBank/DDBJ databases">
        <title>Luteolibacter arcticus strain CCTCC AB 2014275, whole genome shotgun sequencing project.</title>
        <authorList>
            <person name="Zhao G."/>
            <person name="Shen L."/>
        </authorList>
    </citation>
    <scope>NUCLEOTIDE SEQUENCE [LARGE SCALE GENOMIC DNA]</scope>
    <source>
        <strain evidence="3 4">CCTCC AB 2014275</strain>
    </source>
</reference>
<evidence type="ECO:0000259" key="2">
    <source>
        <dbReference type="SMART" id="SM00867"/>
    </source>
</evidence>
<dbReference type="RefSeq" id="WP_264487489.1">
    <property type="nucleotide sequence ID" value="NZ_JAPDDT010000004.1"/>
</dbReference>
<dbReference type="InterPro" id="IPR036761">
    <property type="entry name" value="TTHA0802/YceI-like_sf"/>
</dbReference>
<protein>
    <submittedName>
        <fullName evidence="3">YceI family protein</fullName>
    </submittedName>
</protein>
<comment type="caution">
    <text evidence="3">The sequence shown here is derived from an EMBL/GenBank/DDBJ whole genome shotgun (WGS) entry which is preliminary data.</text>
</comment>
<keyword evidence="4" id="KW-1185">Reference proteome</keyword>
<proteinExistence type="predicted"/>
<keyword evidence="1" id="KW-0732">Signal</keyword>